<dbReference type="InterPro" id="IPR010065">
    <property type="entry name" value="AA_ABC_transptr_permease_3TM"/>
</dbReference>
<accession>A0A3G9J513</accession>
<dbReference type="Pfam" id="PF00528">
    <property type="entry name" value="BPD_transp_1"/>
    <property type="match status" value="1"/>
</dbReference>
<dbReference type="SUPFAM" id="SSF161098">
    <property type="entry name" value="MetI-like"/>
    <property type="match status" value="1"/>
</dbReference>
<evidence type="ECO:0000256" key="7">
    <source>
        <dbReference type="ARBA" id="ARBA00023136"/>
    </source>
</evidence>
<keyword evidence="6 8" id="KW-1133">Transmembrane helix</keyword>
<dbReference type="InterPro" id="IPR035906">
    <property type="entry name" value="MetI-like_sf"/>
</dbReference>
<gene>
    <name evidence="10" type="ORF">SG0102_11140</name>
</gene>
<protein>
    <recommendedName>
        <fullName evidence="9">ABC transmembrane type-1 domain-containing protein</fullName>
    </recommendedName>
</protein>
<evidence type="ECO:0000256" key="6">
    <source>
        <dbReference type="ARBA" id="ARBA00022989"/>
    </source>
</evidence>
<dbReference type="FunCoup" id="A0A3G9J513">
    <property type="interactions" value="69"/>
</dbReference>
<evidence type="ECO:0000256" key="2">
    <source>
        <dbReference type="ARBA" id="ARBA00022448"/>
    </source>
</evidence>
<dbReference type="RefSeq" id="WP_125119082.1">
    <property type="nucleotide sequence ID" value="NZ_AP019309.1"/>
</dbReference>
<evidence type="ECO:0000256" key="1">
    <source>
        <dbReference type="ARBA" id="ARBA00004651"/>
    </source>
</evidence>
<evidence type="ECO:0000259" key="9">
    <source>
        <dbReference type="PROSITE" id="PS50928"/>
    </source>
</evidence>
<comment type="similarity">
    <text evidence="8">Belongs to the binding-protein-dependent transport system permease family.</text>
</comment>
<dbReference type="InterPro" id="IPR043429">
    <property type="entry name" value="ArtM/GltK/GlnP/TcyL/YhdX-like"/>
</dbReference>
<dbReference type="GO" id="GO:0006865">
    <property type="term" value="P:amino acid transport"/>
    <property type="evidence" value="ECO:0007669"/>
    <property type="project" value="UniProtKB-KW"/>
</dbReference>
<feature type="transmembrane region" description="Helical" evidence="8">
    <location>
        <begin position="200"/>
        <end position="220"/>
    </location>
</feature>
<evidence type="ECO:0000256" key="4">
    <source>
        <dbReference type="ARBA" id="ARBA00022692"/>
    </source>
</evidence>
<dbReference type="KEGG" id="ebm:SG0102_11140"/>
<evidence type="ECO:0000256" key="3">
    <source>
        <dbReference type="ARBA" id="ARBA00022475"/>
    </source>
</evidence>
<dbReference type="InParanoid" id="A0A3G9J513"/>
<dbReference type="Gene3D" id="1.10.3720.10">
    <property type="entry name" value="MetI-like"/>
    <property type="match status" value="1"/>
</dbReference>
<feature type="domain" description="ABC transmembrane type-1" evidence="9">
    <location>
        <begin position="19"/>
        <end position="221"/>
    </location>
</feature>
<dbReference type="PANTHER" id="PTHR30614">
    <property type="entry name" value="MEMBRANE COMPONENT OF AMINO ACID ABC TRANSPORTER"/>
    <property type="match status" value="1"/>
</dbReference>
<proteinExistence type="inferred from homology"/>
<dbReference type="InterPro" id="IPR000515">
    <property type="entry name" value="MetI-like"/>
</dbReference>
<evidence type="ECO:0000313" key="10">
    <source>
        <dbReference type="EMBL" id="BBH26180.1"/>
    </source>
</evidence>
<dbReference type="Proteomes" id="UP000268059">
    <property type="component" value="Chromosome"/>
</dbReference>
<dbReference type="NCBIfam" id="TIGR01726">
    <property type="entry name" value="HEQRo_perm_3TM"/>
    <property type="match status" value="1"/>
</dbReference>
<keyword evidence="7 8" id="KW-0472">Membrane</keyword>
<dbReference type="EMBL" id="AP019309">
    <property type="protein sequence ID" value="BBH26180.1"/>
    <property type="molecule type" value="Genomic_DNA"/>
</dbReference>
<keyword evidence="3" id="KW-1003">Cell membrane</keyword>
<feature type="transmembrane region" description="Helical" evidence="8">
    <location>
        <begin position="95"/>
        <end position="115"/>
    </location>
</feature>
<dbReference type="OrthoDB" id="9787841at2"/>
<dbReference type="GO" id="GO:0022857">
    <property type="term" value="F:transmembrane transporter activity"/>
    <property type="evidence" value="ECO:0007669"/>
    <property type="project" value="InterPro"/>
</dbReference>
<dbReference type="PROSITE" id="PS50928">
    <property type="entry name" value="ABC_TM1"/>
    <property type="match status" value="1"/>
</dbReference>
<dbReference type="AlphaFoldDB" id="A0A3G9J513"/>
<dbReference type="PANTHER" id="PTHR30614:SF46">
    <property type="entry name" value="ABC TRANSPORTER MEMBRANE SPANNING PERMEASE-GLUTAMINE TRANSPORT"/>
    <property type="match status" value="1"/>
</dbReference>
<comment type="subcellular location">
    <subcellularLocation>
        <location evidence="1 8">Cell membrane</location>
        <topology evidence="1 8">Multi-pass membrane protein</topology>
    </subcellularLocation>
</comment>
<keyword evidence="11" id="KW-1185">Reference proteome</keyword>
<sequence>MLDFLVNVQNYVPQFWAAFLVTIRLAVLSLIFATIVGIVVGLINTSKSKNVIMVVLRAIAKIYIEIIRGTPMLVQILIIYFGISQALRPMGFSWNLIGGTFSAGVVVLTINAGAYMSEIIRAGIEAVDRGQVEAARSLGLRYGQTMTKIVLPQAIRTMLPSIVNQFIISIKDTSLMSTVGLAELTNTGRTIASVWTSQTLALYCYMAVWYLVICLVLSRLSKLLERKLSYAR</sequence>
<keyword evidence="2 8" id="KW-0813">Transport</keyword>
<feature type="transmembrane region" description="Helical" evidence="8">
    <location>
        <begin position="15"/>
        <end position="42"/>
    </location>
</feature>
<keyword evidence="4 8" id="KW-0812">Transmembrane</keyword>
<feature type="transmembrane region" description="Helical" evidence="8">
    <location>
        <begin position="62"/>
        <end position="83"/>
    </location>
</feature>
<organism evidence="10 11">
    <name type="scientific">Intestinibaculum porci</name>
    <dbReference type="NCBI Taxonomy" id="2487118"/>
    <lineage>
        <taxon>Bacteria</taxon>
        <taxon>Bacillati</taxon>
        <taxon>Bacillota</taxon>
        <taxon>Erysipelotrichia</taxon>
        <taxon>Erysipelotrichales</taxon>
        <taxon>Erysipelotrichaceae</taxon>
        <taxon>Intestinibaculum</taxon>
    </lineage>
</organism>
<reference evidence="10 11" key="1">
    <citation type="submission" date="2018-11" db="EMBL/GenBank/DDBJ databases">
        <title>Novel Erysipelotrichaceae bacterium isolated from small intestine of a swine.</title>
        <authorList>
            <person name="Kim J.S."/>
            <person name="Choe H."/>
            <person name="Lee Y.R."/>
            <person name="Kim K.M."/>
            <person name="Park D.S."/>
        </authorList>
    </citation>
    <scope>NUCLEOTIDE SEQUENCE [LARGE SCALE GENOMIC DNA]</scope>
    <source>
        <strain evidence="10 11">SG0102</strain>
    </source>
</reference>
<dbReference type="FunFam" id="1.10.3720.10:FF:000033">
    <property type="entry name" value="Polar amino acid ABC transporter permease"/>
    <property type="match status" value="1"/>
</dbReference>
<dbReference type="GO" id="GO:0043190">
    <property type="term" value="C:ATP-binding cassette (ABC) transporter complex"/>
    <property type="evidence" value="ECO:0007669"/>
    <property type="project" value="InterPro"/>
</dbReference>
<name>A0A3G9J513_9FIRM</name>
<evidence type="ECO:0000313" key="11">
    <source>
        <dbReference type="Proteomes" id="UP000268059"/>
    </source>
</evidence>
<evidence type="ECO:0000256" key="5">
    <source>
        <dbReference type="ARBA" id="ARBA00022970"/>
    </source>
</evidence>
<keyword evidence="5" id="KW-0029">Amino-acid transport</keyword>
<dbReference type="CDD" id="cd06261">
    <property type="entry name" value="TM_PBP2"/>
    <property type="match status" value="1"/>
</dbReference>
<evidence type="ECO:0000256" key="8">
    <source>
        <dbReference type="RuleBase" id="RU363032"/>
    </source>
</evidence>